<organism evidence="3 4">
    <name type="scientific">Ciona intestinalis</name>
    <name type="common">Transparent sea squirt</name>
    <name type="synonym">Ascidia intestinalis</name>
    <dbReference type="NCBI Taxonomy" id="7719"/>
    <lineage>
        <taxon>Eukaryota</taxon>
        <taxon>Metazoa</taxon>
        <taxon>Chordata</taxon>
        <taxon>Tunicata</taxon>
        <taxon>Ascidiacea</taxon>
        <taxon>Phlebobranchia</taxon>
        <taxon>Cionidae</taxon>
        <taxon>Ciona</taxon>
    </lineage>
</organism>
<dbReference type="Ensembl" id="ENSCINT00000023860.2">
    <property type="protein sequence ID" value="ENSCINP00000023614.2"/>
    <property type="gene ID" value="ENSCING00000012721.2"/>
</dbReference>
<protein>
    <recommendedName>
        <fullName evidence="2">Knl1 C-terminal RWD domain-containing protein</fullName>
    </recommendedName>
</protein>
<evidence type="ECO:0000313" key="3">
    <source>
        <dbReference type="Ensembl" id="ENSCINP00000023614.2"/>
    </source>
</evidence>
<accession>F7AT91</accession>
<dbReference type="InterPro" id="IPR040850">
    <property type="entry name" value="Knl1_RWD_C"/>
</dbReference>
<proteinExistence type="predicted"/>
<name>F7AT91_CIOIN</name>
<reference evidence="3" key="4">
    <citation type="submission" date="2025-09" db="UniProtKB">
        <authorList>
            <consortium name="Ensembl"/>
        </authorList>
    </citation>
    <scope>IDENTIFICATION</scope>
</reference>
<dbReference type="GO" id="GO:0034501">
    <property type="term" value="P:protein localization to kinetochore"/>
    <property type="evidence" value="ECO:0007669"/>
    <property type="project" value="InterPro"/>
</dbReference>
<reference evidence="3" key="3">
    <citation type="submission" date="2025-08" db="UniProtKB">
        <authorList>
            <consortium name="Ensembl"/>
        </authorList>
    </citation>
    <scope>IDENTIFICATION</scope>
</reference>
<dbReference type="InterPro" id="IPR037388">
    <property type="entry name" value="Blinkin"/>
</dbReference>
<dbReference type="GeneTree" id="ENSGT00530000066522"/>
<evidence type="ECO:0000313" key="4">
    <source>
        <dbReference type="Proteomes" id="UP000008144"/>
    </source>
</evidence>
<dbReference type="InParanoid" id="F7AT91"/>
<dbReference type="Proteomes" id="UP000008144">
    <property type="component" value="Chromosome 3"/>
</dbReference>
<dbReference type="AlphaFoldDB" id="F7AT91"/>
<keyword evidence="4" id="KW-1185">Reference proteome</keyword>
<dbReference type="PANTHER" id="PTHR16520">
    <property type="entry name" value="KINETOCHORE SCAFFOLD 1"/>
    <property type="match status" value="1"/>
</dbReference>
<reference evidence="3" key="2">
    <citation type="journal article" date="2008" name="Genome Biol.">
        <title>Improved genome assembly and evidence-based global gene model set for the chordate Ciona intestinalis: new insight into intron and operon populations.</title>
        <authorList>
            <person name="Satou Y."/>
            <person name="Mineta K."/>
            <person name="Ogasawara M."/>
            <person name="Sasakura Y."/>
            <person name="Shoguchi E."/>
            <person name="Ueno K."/>
            <person name="Yamada L."/>
            <person name="Matsumoto J."/>
            <person name="Wasserscheid J."/>
            <person name="Dewar K."/>
            <person name="Wiley G.B."/>
            <person name="Macmil S.L."/>
            <person name="Roe B.A."/>
            <person name="Zeller R.W."/>
            <person name="Hastings K.E."/>
            <person name="Lemaire P."/>
            <person name="Lindquist E."/>
            <person name="Endo T."/>
            <person name="Hotta K."/>
            <person name="Inaba K."/>
        </authorList>
    </citation>
    <scope>NUCLEOTIDE SEQUENCE [LARGE SCALE GENOMIC DNA]</scope>
    <source>
        <strain evidence="3">wild type</strain>
    </source>
</reference>
<dbReference type="EMBL" id="EAAA01001728">
    <property type="status" value="NOT_ANNOTATED_CDS"/>
    <property type="molecule type" value="Genomic_DNA"/>
</dbReference>
<evidence type="ECO:0000256" key="1">
    <source>
        <dbReference type="SAM" id="MobiDB-lite"/>
    </source>
</evidence>
<reference evidence="4" key="1">
    <citation type="journal article" date="2002" name="Science">
        <title>The draft genome of Ciona intestinalis: insights into chordate and vertebrate origins.</title>
        <authorList>
            <person name="Dehal P."/>
            <person name="Satou Y."/>
            <person name="Campbell R.K."/>
            <person name="Chapman J."/>
            <person name="Degnan B."/>
            <person name="De Tomaso A."/>
            <person name="Davidson B."/>
            <person name="Di Gregorio A."/>
            <person name="Gelpke M."/>
            <person name="Goodstein D.M."/>
            <person name="Harafuji N."/>
            <person name="Hastings K.E."/>
            <person name="Ho I."/>
            <person name="Hotta K."/>
            <person name="Huang W."/>
            <person name="Kawashima T."/>
            <person name="Lemaire P."/>
            <person name="Martinez D."/>
            <person name="Meinertzhagen I.A."/>
            <person name="Necula S."/>
            <person name="Nonaka M."/>
            <person name="Putnam N."/>
            <person name="Rash S."/>
            <person name="Saiga H."/>
            <person name="Satake M."/>
            <person name="Terry A."/>
            <person name="Yamada L."/>
            <person name="Wang H.G."/>
            <person name="Awazu S."/>
            <person name="Azumi K."/>
            <person name="Boore J."/>
            <person name="Branno M."/>
            <person name="Chin-Bow S."/>
            <person name="DeSantis R."/>
            <person name="Doyle S."/>
            <person name="Francino P."/>
            <person name="Keys D.N."/>
            <person name="Haga S."/>
            <person name="Hayashi H."/>
            <person name="Hino K."/>
            <person name="Imai K.S."/>
            <person name="Inaba K."/>
            <person name="Kano S."/>
            <person name="Kobayashi K."/>
            <person name="Kobayashi M."/>
            <person name="Lee B.I."/>
            <person name="Makabe K.W."/>
            <person name="Manohar C."/>
            <person name="Matassi G."/>
            <person name="Medina M."/>
            <person name="Mochizuki Y."/>
            <person name="Mount S."/>
            <person name="Morishita T."/>
            <person name="Miura S."/>
            <person name="Nakayama A."/>
            <person name="Nishizaka S."/>
            <person name="Nomoto H."/>
            <person name="Ohta F."/>
            <person name="Oishi K."/>
            <person name="Rigoutsos I."/>
            <person name="Sano M."/>
            <person name="Sasaki A."/>
            <person name="Sasakura Y."/>
            <person name="Shoguchi E."/>
            <person name="Shin-i T."/>
            <person name="Spagnuolo A."/>
            <person name="Stainier D."/>
            <person name="Suzuki M.M."/>
            <person name="Tassy O."/>
            <person name="Takatori N."/>
            <person name="Tokuoka M."/>
            <person name="Yagi K."/>
            <person name="Yoshizaki F."/>
            <person name="Wada S."/>
            <person name="Zhang C."/>
            <person name="Hyatt P.D."/>
            <person name="Larimer F."/>
            <person name="Detter C."/>
            <person name="Doggett N."/>
            <person name="Glavina T."/>
            <person name="Hawkins T."/>
            <person name="Richardson P."/>
            <person name="Lucas S."/>
            <person name="Kohara Y."/>
            <person name="Levine M."/>
            <person name="Satoh N."/>
            <person name="Rokhsar D.S."/>
        </authorList>
    </citation>
    <scope>NUCLEOTIDE SEQUENCE [LARGE SCALE GENOMIC DNA]</scope>
</reference>
<evidence type="ECO:0000259" key="2">
    <source>
        <dbReference type="Pfam" id="PF18210"/>
    </source>
</evidence>
<sequence length="454" mass="52090">MNSGRESVFDHGPSEPPQSVGELTTSIFMHAKNLPIYSEFISSLTKKVESIQDELKLQKSEISKNNPEIMNAIRFGPVDQSKRLKEKVEQIAEWSKRLAHAQWQVTKSKLHKSLTVSMNMTLDDDIQPIVDQIAEFGKPTELLEKVAQDIDDENSLLEKQAMEVSEMGNPPSDEQVEQYLAGKEKIEKLQSQLSASVEIKERNVRCEKTWHDKSKLLWQAVQNKLDSEREGREKIKAKKVKSQELDFNKSLVPWRLVADDETMKVFSFLRGSLLLRFNTNNLGRVVSCNIESKLEDQGIPFAASDVEIFKFIHGLIQRRYEEKTYLQMSPRTAKINKALHKFSSEACAGNRLYRDIIDLTMDYEHCQVEIHNDKLNVGFGGFSPNLCSFSVDFFFTKDGRSELRPISYSYVDSAANFGIFSQKKVESVLDKIPQDFHYLSMMKKALVDMIRTEQ</sequence>
<dbReference type="PANTHER" id="PTHR16520:SF3">
    <property type="entry name" value="KINETOCHORE SCAFFOLD 1"/>
    <property type="match status" value="1"/>
</dbReference>
<feature type="region of interest" description="Disordered" evidence="1">
    <location>
        <begin position="1"/>
        <end position="21"/>
    </location>
</feature>
<dbReference type="HOGENOM" id="CLU_602610_0_0_1"/>
<dbReference type="Pfam" id="PF18210">
    <property type="entry name" value="Knl1_RWD_C"/>
    <property type="match status" value="1"/>
</dbReference>
<feature type="domain" description="Knl1 C-terminal RWD" evidence="2">
    <location>
        <begin position="183"/>
        <end position="346"/>
    </location>
</feature>
<dbReference type="GO" id="GO:0008608">
    <property type="term" value="P:attachment of spindle microtubules to kinetochore"/>
    <property type="evidence" value="ECO:0007669"/>
    <property type="project" value="InterPro"/>
</dbReference>